<dbReference type="RefSeq" id="WP_209739425.1">
    <property type="nucleotide sequence ID" value="NZ_CP072611.1"/>
</dbReference>
<feature type="domain" description="TadE-like" evidence="2">
    <location>
        <begin position="14"/>
        <end position="52"/>
    </location>
</feature>
<gene>
    <name evidence="3" type="ORF">ACFSKQ_10570</name>
</gene>
<sequence>MAGALRRFSHASGGAAAVEFAMVLPFLVFLYVGASELSLAVTANRKIDNTSATISDLVTQAGDEGLTVSELNFIMALSKASMEPFDAGKATIRVTQVFIDAQGVSRVDWSSDASTYPRNRLFPLPAGIANQRERHVIVTETSFRYEPVMSFGIIDPIEMKRVAYHQPRTVAQVRCTDCPVG</sequence>
<accession>A0ABW5CMG4</accession>
<reference evidence="4" key="1">
    <citation type="journal article" date="2019" name="Int. J. Syst. Evol. Microbiol.">
        <title>The Global Catalogue of Microorganisms (GCM) 10K type strain sequencing project: providing services to taxonomists for standard genome sequencing and annotation.</title>
        <authorList>
            <consortium name="The Broad Institute Genomics Platform"/>
            <consortium name="The Broad Institute Genome Sequencing Center for Infectious Disease"/>
            <person name="Wu L."/>
            <person name="Ma J."/>
        </authorList>
    </citation>
    <scope>NUCLEOTIDE SEQUENCE [LARGE SCALE GENOMIC DNA]</scope>
    <source>
        <strain evidence="4">ZS-35-S2</strain>
    </source>
</reference>
<name>A0ABW5CMG4_9HYPH</name>
<dbReference type="Pfam" id="PF07811">
    <property type="entry name" value="TadE"/>
    <property type="match status" value="1"/>
</dbReference>
<evidence type="ECO:0000256" key="1">
    <source>
        <dbReference type="SAM" id="Phobius"/>
    </source>
</evidence>
<comment type="caution">
    <text evidence="3">The sequence shown here is derived from an EMBL/GenBank/DDBJ whole genome shotgun (WGS) entry which is preliminary data.</text>
</comment>
<feature type="transmembrane region" description="Helical" evidence="1">
    <location>
        <begin position="12"/>
        <end position="34"/>
    </location>
</feature>
<keyword evidence="1" id="KW-1133">Transmembrane helix</keyword>
<evidence type="ECO:0000313" key="3">
    <source>
        <dbReference type="EMBL" id="MFD2237901.1"/>
    </source>
</evidence>
<dbReference type="InterPro" id="IPR012495">
    <property type="entry name" value="TadE-like_dom"/>
</dbReference>
<dbReference type="EMBL" id="JBHUIJ010000013">
    <property type="protein sequence ID" value="MFD2237901.1"/>
    <property type="molecule type" value="Genomic_DNA"/>
</dbReference>
<evidence type="ECO:0000259" key="2">
    <source>
        <dbReference type="Pfam" id="PF07811"/>
    </source>
</evidence>
<dbReference type="Proteomes" id="UP001597371">
    <property type="component" value="Unassembled WGS sequence"/>
</dbReference>
<organism evidence="3 4">
    <name type="scientific">Aureimonas populi</name>
    <dbReference type="NCBI Taxonomy" id="1701758"/>
    <lineage>
        <taxon>Bacteria</taxon>
        <taxon>Pseudomonadati</taxon>
        <taxon>Pseudomonadota</taxon>
        <taxon>Alphaproteobacteria</taxon>
        <taxon>Hyphomicrobiales</taxon>
        <taxon>Aurantimonadaceae</taxon>
        <taxon>Aureimonas</taxon>
    </lineage>
</organism>
<keyword evidence="1" id="KW-0812">Transmembrane</keyword>
<evidence type="ECO:0000313" key="4">
    <source>
        <dbReference type="Proteomes" id="UP001597371"/>
    </source>
</evidence>
<proteinExistence type="predicted"/>
<protein>
    <submittedName>
        <fullName evidence="3">TadE/TadG family type IV pilus assembly protein</fullName>
    </submittedName>
</protein>
<keyword evidence="4" id="KW-1185">Reference proteome</keyword>
<keyword evidence="1" id="KW-0472">Membrane</keyword>